<proteinExistence type="predicted"/>
<feature type="domain" description="Reductase C-terminal" evidence="6">
    <location>
        <begin position="341"/>
        <end position="413"/>
    </location>
</feature>
<dbReference type="InterPro" id="IPR016156">
    <property type="entry name" value="FAD/NAD-linked_Rdtase_dimer_sf"/>
</dbReference>
<dbReference type="Pfam" id="PF07992">
    <property type="entry name" value="Pyr_redox_2"/>
    <property type="match status" value="1"/>
</dbReference>
<name>A0A8T4IWB2_9ACTN</name>
<evidence type="ECO:0000256" key="1">
    <source>
        <dbReference type="ARBA" id="ARBA00001974"/>
    </source>
</evidence>
<dbReference type="GO" id="GO:0016651">
    <property type="term" value="F:oxidoreductase activity, acting on NAD(P)H"/>
    <property type="evidence" value="ECO:0007669"/>
    <property type="project" value="TreeGrafter"/>
</dbReference>
<dbReference type="Gene3D" id="3.50.50.60">
    <property type="entry name" value="FAD/NAD(P)-binding domain"/>
    <property type="match status" value="2"/>
</dbReference>
<organism evidence="7 8">
    <name type="scientific">Streptomyces daliensis</name>
    <dbReference type="NCBI Taxonomy" id="299421"/>
    <lineage>
        <taxon>Bacteria</taxon>
        <taxon>Bacillati</taxon>
        <taxon>Actinomycetota</taxon>
        <taxon>Actinomycetes</taxon>
        <taxon>Kitasatosporales</taxon>
        <taxon>Streptomycetaceae</taxon>
        <taxon>Streptomyces</taxon>
    </lineage>
</organism>
<evidence type="ECO:0000259" key="6">
    <source>
        <dbReference type="Pfam" id="PF14759"/>
    </source>
</evidence>
<keyword evidence="3" id="KW-0274">FAD</keyword>
<dbReference type="EMBL" id="JAGSMN010000481">
    <property type="protein sequence ID" value="MBR7675452.1"/>
    <property type="molecule type" value="Genomic_DNA"/>
</dbReference>
<reference evidence="7" key="1">
    <citation type="submission" date="2021-04" db="EMBL/GenBank/DDBJ databases">
        <title>Sequencing of actinobacteria type strains.</title>
        <authorList>
            <person name="Nguyen G.-S."/>
            <person name="Wentzel A."/>
        </authorList>
    </citation>
    <scope>NUCLEOTIDE SEQUENCE</scope>
    <source>
        <strain evidence="7">DSM 42095</strain>
    </source>
</reference>
<dbReference type="Gene3D" id="3.30.390.30">
    <property type="match status" value="1"/>
</dbReference>
<keyword evidence="4" id="KW-0560">Oxidoreductase</keyword>
<comment type="cofactor">
    <cofactor evidence="1">
        <name>FAD</name>
        <dbReference type="ChEBI" id="CHEBI:57692"/>
    </cofactor>
</comment>
<dbReference type="AlphaFoldDB" id="A0A8T4IWB2"/>
<evidence type="ECO:0000256" key="2">
    <source>
        <dbReference type="ARBA" id="ARBA00022630"/>
    </source>
</evidence>
<evidence type="ECO:0000256" key="4">
    <source>
        <dbReference type="ARBA" id="ARBA00023002"/>
    </source>
</evidence>
<dbReference type="PANTHER" id="PTHR43557">
    <property type="entry name" value="APOPTOSIS-INDUCING FACTOR 1"/>
    <property type="match status" value="1"/>
</dbReference>
<dbReference type="InterPro" id="IPR028202">
    <property type="entry name" value="Reductase_C"/>
</dbReference>
<dbReference type="InterPro" id="IPR023753">
    <property type="entry name" value="FAD/NAD-binding_dom"/>
</dbReference>
<protein>
    <submittedName>
        <fullName evidence="7">FAD-dependent oxidoreductase</fullName>
    </submittedName>
</protein>
<dbReference type="InterPro" id="IPR036188">
    <property type="entry name" value="FAD/NAD-bd_sf"/>
</dbReference>
<sequence>MSPSPAPYPARIAVVGASAAGLAAVEALRRAGWDGALTLVGEEEHLPYDRPPLSKQLLSGDWEPERTALRAAAQLDALDLDLRRGTRATGLDPAARRVTLDDGTVLDCAGVIVATGVRARTLPGTEGVAGVHELRTLDDALRLRERLATPGRRLVVVGMGVLGAEAAAVARKLGHEVTLVGPGDAPMVRPLGAGVGELLARVHRDNGVELLTGRRVAGVEADGEGRATGVRLADGTHVPADTVLVAIGSDPAVEWIAGPDGTAGGLDLTDGLGCDAYCAAAPGIYAAGDVARWHHPVLERGLRVEHRMNATEQGLLAARNLLAELDGERFGERRTFAPVPYFWSDQYELKLQAYGDLDATDHVELLHLAEDPDAAPRRAAALYGRAGLATGVLAVGLPPRQVRGLRALVATPSPWNEALARLRESVAGAAA</sequence>
<dbReference type="Pfam" id="PF14759">
    <property type="entry name" value="Reductase_C"/>
    <property type="match status" value="1"/>
</dbReference>
<dbReference type="PRINTS" id="PR00411">
    <property type="entry name" value="PNDRDTASEI"/>
</dbReference>
<dbReference type="SUPFAM" id="SSF55424">
    <property type="entry name" value="FAD/NAD-linked reductases, dimerisation (C-terminal) domain"/>
    <property type="match status" value="1"/>
</dbReference>
<evidence type="ECO:0000313" key="7">
    <source>
        <dbReference type="EMBL" id="MBR7675452.1"/>
    </source>
</evidence>
<keyword evidence="8" id="KW-1185">Reference proteome</keyword>
<dbReference type="SUPFAM" id="SSF51905">
    <property type="entry name" value="FAD/NAD(P)-binding domain"/>
    <property type="match status" value="2"/>
</dbReference>
<evidence type="ECO:0000259" key="5">
    <source>
        <dbReference type="Pfam" id="PF07992"/>
    </source>
</evidence>
<evidence type="ECO:0000313" key="8">
    <source>
        <dbReference type="Proteomes" id="UP000675554"/>
    </source>
</evidence>
<dbReference type="PRINTS" id="PR00368">
    <property type="entry name" value="FADPNR"/>
</dbReference>
<feature type="domain" description="FAD/NAD(P)-binding" evidence="5">
    <location>
        <begin position="11"/>
        <end position="314"/>
    </location>
</feature>
<comment type="caution">
    <text evidence="7">The sequence shown here is derived from an EMBL/GenBank/DDBJ whole genome shotgun (WGS) entry which is preliminary data.</text>
</comment>
<dbReference type="InterPro" id="IPR050446">
    <property type="entry name" value="FAD-oxidoreductase/Apoptosis"/>
</dbReference>
<dbReference type="Proteomes" id="UP000675554">
    <property type="component" value="Unassembled WGS sequence"/>
</dbReference>
<accession>A0A8T4IWB2</accession>
<keyword evidence="2" id="KW-0285">Flavoprotein</keyword>
<dbReference type="GO" id="GO:0005737">
    <property type="term" value="C:cytoplasm"/>
    <property type="evidence" value="ECO:0007669"/>
    <property type="project" value="TreeGrafter"/>
</dbReference>
<evidence type="ECO:0000256" key="3">
    <source>
        <dbReference type="ARBA" id="ARBA00022827"/>
    </source>
</evidence>
<gene>
    <name evidence="7" type="ORF">KDA82_21020</name>
</gene>
<dbReference type="PANTHER" id="PTHR43557:SF2">
    <property type="entry name" value="RIESKE DOMAIN-CONTAINING PROTEIN-RELATED"/>
    <property type="match status" value="1"/>
</dbReference>